<sequence>MDELQKRAIHLAQEGRSLFLTGSAGTGKSFTVQNMVRVLRNQGKTVEETAMTGCAAILLSPRARTLHSWAGVGLAREELDDLEMKIRRNKNSLRRWKSTDVLIIDEVSMLGPTLFEKLEALGRRLRRSPQTFFGGLQIILVGDFFQLPPVDDPKFLFESAVYREGIKDVVELKTVYRQKNDMEWYNVLQNVRRGTLISDDIDLLRSRTQTQTTTQSTSMTTLFPVNRKVDFMNDFELDRLGSTIHEFPSVVIHRGREVSDEQIKMWRSRLGVNEEPLRLAIGAQVMLTYNLSLEQGLVNGSQGVITGFTDSDKKIPLVRFVNRPMVPPLEIHPMEISNAEEEKDENFKVVFQYVPLRLAWALSIHKVQGCNLDTADMDLGNQIFEYGQVYVALSRIRTLQGVFLRNLDVTKIQANPLVQEYYKQFEGLPTQKKKNKKMKTNPFQEFSFEGIQL</sequence>
<dbReference type="PANTHER" id="PTHR47642:SF7">
    <property type="entry name" value="ATP-DEPENDENT DNA HELICASE PIF1"/>
    <property type="match status" value="1"/>
</dbReference>
<accession>A0A6C0K099</accession>
<reference evidence="2" key="1">
    <citation type="journal article" date="2020" name="Nature">
        <title>Giant virus diversity and host interactions through global metagenomics.</title>
        <authorList>
            <person name="Schulz F."/>
            <person name="Roux S."/>
            <person name="Paez-Espino D."/>
            <person name="Jungbluth S."/>
            <person name="Walsh D.A."/>
            <person name="Denef V.J."/>
            <person name="McMahon K.D."/>
            <person name="Konstantinidis K.T."/>
            <person name="Eloe-Fadrosh E.A."/>
            <person name="Kyrpides N.C."/>
            <person name="Woyke T."/>
        </authorList>
    </citation>
    <scope>NUCLEOTIDE SEQUENCE</scope>
    <source>
        <strain evidence="2">GVMAG-S-1101169-75</strain>
    </source>
</reference>
<dbReference type="InterPro" id="IPR003593">
    <property type="entry name" value="AAA+_ATPase"/>
</dbReference>
<evidence type="ECO:0000259" key="1">
    <source>
        <dbReference type="SMART" id="SM00382"/>
    </source>
</evidence>
<evidence type="ECO:0000313" key="2">
    <source>
        <dbReference type="EMBL" id="QHU11462.1"/>
    </source>
</evidence>
<dbReference type="GO" id="GO:0003678">
    <property type="term" value="F:DNA helicase activity"/>
    <property type="evidence" value="ECO:0007669"/>
    <property type="project" value="InterPro"/>
</dbReference>
<dbReference type="CDD" id="cd18037">
    <property type="entry name" value="DEXSc_Pif1_like"/>
    <property type="match status" value="1"/>
</dbReference>
<dbReference type="GO" id="GO:0006281">
    <property type="term" value="P:DNA repair"/>
    <property type="evidence" value="ECO:0007669"/>
    <property type="project" value="InterPro"/>
</dbReference>
<dbReference type="InterPro" id="IPR027417">
    <property type="entry name" value="P-loop_NTPase"/>
</dbReference>
<feature type="domain" description="AAA+ ATPase" evidence="1">
    <location>
        <begin position="14"/>
        <end position="165"/>
    </location>
</feature>
<dbReference type="Gene3D" id="3.40.50.300">
    <property type="entry name" value="P-loop containing nucleotide triphosphate hydrolases"/>
    <property type="match status" value="1"/>
</dbReference>
<dbReference type="EMBL" id="MN740785">
    <property type="protein sequence ID" value="QHU11462.1"/>
    <property type="molecule type" value="Genomic_DNA"/>
</dbReference>
<organism evidence="2">
    <name type="scientific">viral metagenome</name>
    <dbReference type="NCBI Taxonomy" id="1070528"/>
    <lineage>
        <taxon>unclassified sequences</taxon>
        <taxon>metagenomes</taxon>
        <taxon>organismal metagenomes</taxon>
    </lineage>
</organism>
<dbReference type="InterPro" id="IPR010285">
    <property type="entry name" value="DNA_helicase_pif1-like_DEAD"/>
</dbReference>
<name>A0A6C0K099_9ZZZZ</name>
<protein>
    <recommendedName>
        <fullName evidence="1">AAA+ ATPase domain-containing protein</fullName>
    </recommendedName>
</protein>
<dbReference type="GO" id="GO:0000723">
    <property type="term" value="P:telomere maintenance"/>
    <property type="evidence" value="ECO:0007669"/>
    <property type="project" value="InterPro"/>
</dbReference>
<dbReference type="Pfam" id="PF21530">
    <property type="entry name" value="Pif1_2B_dom"/>
    <property type="match status" value="1"/>
</dbReference>
<dbReference type="PANTHER" id="PTHR47642">
    <property type="entry name" value="ATP-DEPENDENT DNA HELICASE"/>
    <property type="match status" value="1"/>
</dbReference>
<dbReference type="CDD" id="cd18809">
    <property type="entry name" value="SF1_C_RecD"/>
    <property type="match status" value="1"/>
</dbReference>
<proteinExistence type="predicted"/>
<dbReference type="SMART" id="SM00382">
    <property type="entry name" value="AAA"/>
    <property type="match status" value="1"/>
</dbReference>
<dbReference type="AlphaFoldDB" id="A0A6C0K099"/>
<dbReference type="Pfam" id="PF05970">
    <property type="entry name" value="PIF1"/>
    <property type="match status" value="1"/>
</dbReference>
<dbReference type="InterPro" id="IPR051055">
    <property type="entry name" value="PIF1_helicase"/>
</dbReference>
<dbReference type="InterPro" id="IPR049163">
    <property type="entry name" value="Pif1-like_2B_dom"/>
</dbReference>
<dbReference type="SUPFAM" id="SSF52540">
    <property type="entry name" value="P-loop containing nucleoside triphosphate hydrolases"/>
    <property type="match status" value="2"/>
</dbReference>